<dbReference type="Pfam" id="PF15018">
    <property type="entry name" value="InaF-motif"/>
    <property type="match status" value="1"/>
</dbReference>
<feature type="compositionally biased region" description="Low complexity" evidence="1">
    <location>
        <begin position="119"/>
        <end position="139"/>
    </location>
</feature>
<proteinExistence type="predicted"/>
<accession>A0A6G1QLT5</accession>
<protein>
    <submittedName>
        <fullName evidence="3">Putative transmembrane protein INAFM2</fullName>
    </submittedName>
</protein>
<dbReference type="PANTHER" id="PTHR34929">
    <property type="entry name" value="ZGC:153157"/>
    <property type="match status" value="1"/>
</dbReference>
<dbReference type="PANTHER" id="PTHR34929:SF1">
    <property type="entry name" value="INAF MOTIF CONTAINING 2"/>
    <property type="match status" value="1"/>
</dbReference>
<evidence type="ECO:0000313" key="3">
    <source>
        <dbReference type="EMBL" id="KAF3703273.1"/>
    </source>
</evidence>
<gene>
    <name evidence="3" type="ORF">EXN66_Car018961</name>
</gene>
<feature type="compositionally biased region" description="Polar residues" evidence="1">
    <location>
        <begin position="91"/>
        <end position="107"/>
    </location>
</feature>
<evidence type="ECO:0000313" key="4">
    <source>
        <dbReference type="Proteomes" id="UP000503349"/>
    </source>
</evidence>
<dbReference type="Proteomes" id="UP000503349">
    <property type="component" value="Chromosome 18"/>
</dbReference>
<dbReference type="OrthoDB" id="8113027at2759"/>
<keyword evidence="2" id="KW-0472">Membrane</keyword>
<sequence>MRDPRTWTPGFGTAERGKPATYTGEKKAKLAASTNKKWVRLATVLVYVLSVSLAAIVLAVYYSVMWKPTPGAGLTQSGTETVSRTEADPGSNDSTCNNADRPTSGNTGEALPAHRRLSSDTNSTTDTSSTVSTDSLDASPGDLSPSPPVTTADDPSNLPTHRAAGSRKAAPDVGWTETDSSGMEVADATK</sequence>
<evidence type="ECO:0000256" key="2">
    <source>
        <dbReference type="SAM" id="Phobius"/>
    </source>
</evidence>
<feature type="region of interest" description="Disordered" evidence="1">
    <location>
        <begin position="71"/>
        <end position="190"/>
    </location>
</feature>
<keyword evidence="2" id="KW-1133">Transmembrane helix</keyword>
<dbReference type="InterPro" id="IPR029162">
    <property type="entry name" value="InaF-motif"/>
</dbReference>
<name>A0A6G1QLT5_CHAAH</name>
<dbReference type="EMBL" id="CM015729">
    <property type="protein sequence ID" value="KAF3703273.1"/>
    <property type="molecule type" value="Genomic_DNA"/>
</dbReference>
<reference evidence="4" key="2">
    <citation type="submission" date="2019-02" db="EMBL/GenBank/DDBJ databases">
        <title>Opniocepnalus argus Var Kimnra genome.</title>
        <authorList>
            <person name="Zhou C."/>
            <person name="Xiao S."/>
        </authorList>
    </citation>
    <scope>NUCLEOTIDE SEQUENCE [LARGE SCALE GENOMIC DNA]</scope>
</reference>
<keyword evidence="2 3" id="KW-0812">Transmembrane</keyword>
<feature type="compositionally biased region" description="Polar residues" evidence="1">
    <location>
        <begin position="74"/>
        <end position="84"/>
    </location>
</feature>
<keyword evidence="4" id="KW-1185">Reference proteome</keyword>
<evidence type="ECO:0000256" key="1">
    <source>
        <dbReference type="SAM" id="MobiDB-lite"/>
    </source>
</evidence>
<organism evidence="3 4">
    <name type="scientific">Channa argus</name>
    <name type="common">Northern snakehead</name>
    <name type="synonym">Ophicephalus argus</name>
    <dbReference type="NCBI Taxonomy" id="215402"/>
    <lineage>
        <taxon>Eukaryota</taxon>
        <taxon>Metazoa</taxon>
        <taxon>Chordata</taxon>
        <taxon>Craniata</taxon>
        <taxon>Vertebrata</taxon>
        <taxon>Euteleostomi</taxon>
        <taxon>Actinopterygii</taxon>
        <taxon>Neopterygii</taxon>
        <taxon>Teleostei</taxon>
        <taxon>Neoteleostei</taxon>
        <taxon>Acanthomorphata</taxon>
        <taxon>Anabantaria</taxon>
        <taxon>Anabantiformes</taxon>
        <taxon>Channoidei</taxon>
        <taxon>Channidae</taxon>
        <taxon>Channa</taxon>
    </lineage>
</organism>
<reference evidence="3 4" key="1">
    <citation type="submission" date="2019-02" db="EMBL/GenBank/DDBJ databases">
        <title>Opniocepnalus argus genome.</title>
        <authorList>
            <person name="Zhou C."/>
            <person name="Xiao S."/>
        </authorList>
    </citation>
    <scope>NUCLEOTIDE SEQUENCE [LARGE SCALE GENOMIC DNA]</scope>
    <source>
        <strain evidence="3">OARG1902GOOAL</strain>
        <tissue evidence="3">Muscle</tissue>
    </source>
</reference>
<dbReference type="AlphaFoldDB" id="A0A6G1QLT5"/>
<feature type="region of interest" description="Disordered" evidence="1">
    <location>
        <begin position="1"/>
        <end position="20"/>
    </location>
</feature>
<feature type="transmembrane region" description="Helical" evidence="2">
    <location>
        <begin position="44"/>
        <end position="64"/>
    </location>
</feature>